<dbReference type="Gene3D" id="3.20.20.140">
    <property type="entry name" value="Metal-dependent hydrolases"/>
    <property type="match status" value="1"/>
</dbReference>
<dbReference type="InterPro" id="IPR001130">
    <property type="entry name" value="TatD-like"/>
</dbReference>
<dbReference type="GO" id="GO:0004536">
    <property type="term" value="F:DNA nuclease activity"/>
    <property type="evidence" value="ECO:0007669"/>
    <property type="project" value="InterPro"/>
</dbReference>
<dbReference type="InterPro" id="IPR015991">
    <property type="entry name" value="TatD/YcfH-like"/>
</dbReference>
<dbReference type="SUPFAM" id="SSF102114">
    <property type="entry name" value="Radical SAM enzymes"/>
    <property type="match status" value="1"/>
</dbReference>
<sequence length="472" mass="52302">MKEQEVTELFIDAHAHLDDKRFDDDRAEVIARAKEAGLKAIVTVGCWNKKDGLDKVVEVADDPFISLVAGIHPHEAKQVKGDGPYDLLRGLAEQGKLVAIGEAGLDYHYDNSPRKVQREVFIRQIALAREVGLPLVVHTREAEQETLEILKGEGAAEGSGGVIHCFSGTELLAREALEMGFYLSFTGVITFPKAQELRAVIKGAPIEAMMVETDCPYLAPVPYRGKRCEPMHVIDTARKIAEIKGLSLNDVARITTLNTETLFNLNKKASADEISRTIAYPIRNSLYLNITNRCTNQCTFCTKFKDYTVKGHDLKLRHEPTVSEVMAAIGPDPQRYDEIVFCGYGESLLRLDIVKEVGLRLKKMGCMIRIDTDGLANLVHDGNVLRQLTFVDCLSVSMNAADSATYVKLTQTPYGDKAFPAILYFLREAKKFVPKVVASVVAVPGLDIEACRRIAEEDIGVGFRVREYNEVG</sequence>
<dbReference type="SFLD" id="SFLDG01111">
    <property type="entry name" value="Uncharacterised_Radical_SAM_Su"/>
    <property type="match status" value="1"/>
</dbReference>
<dbReference type="SUPFAM" id="SSF51556">
    <property type="entry name" value="Metallo-dependent hydrolases"/>
    <property type="match status" value="1"/>
</dbReference>
<dbReference type="GO" id="GO:0051536">
    <property type="term" value="F:iron-sulfur cluster binding"/>
    <property type="evidence" value="ECO:0007669"/>
    <property type="project" value="UniProtKB-KW"/>
</dbReference>
<dbReference type="FunFam" id="3.20.20.140:FF:000005">
    <property type="entry name" value="TatD family hydrolase"/>
    <property type="match status" value="1"/>
</dbReference>
<keyword evidence="3 7" id="KW-0378">Hydrolase</keyword>
<keyword evidence="5" id="KW-0411">Iron-sulfur</keyword>
<dbReference type="PROSITE" id="PS01137">
    <property type="entry name" value="TATD_1"/>
    <property type="match status" value="1"/>
</dbReference>
<keyword evidence="1" id="KW-0949">S-adenosyl-L-methionine</keyword>
<keyword evidence="2" id="KW-0479">Metal-binding</keyword>
<proteinExistence type="predicted"/>
<dbReference type="GO" id="GO:0046872">
    <property type="term" value="F:metal ion binding"/>
    <property type="evidence" value="ECO:0007669"/>
    <property type="project" value="UniProtKB-KW"/>
</dbReference>
<dbReference type="InterPro" id="IPR018228">
    <property type="entry name" value="DNase_TatD-rel_CS"/>
</dbReference>
<dbReference type="NCBIfam" id="TIGR00010">
    <property type="entry name" value="YchF/TatD family DNA exonuclease"/>
    <property type="match status" value="1"/>
</dbReference>
<dbReference type="Pfam" id="PF04055">
    <property type="entry name" value="Radical_SAM"/>
    <property type="match status" value="1"/>
</dbReference>
<evidence type="ECO:0000313" key="7">
    <source>
        <dbReference type="EMBL" id="VAV84135.1"/>
    </source>
</evidence>
<evidence type="ECO:0000259" key="6">
    <source>
        <dbReference type="PROSITE" id="PS51918"/>
    </source>
</evidence>
<dbReference type="GO" id="GO:0016788">
    <property type="term" value="F:hydrolase activity, acting on ester bonds"/>
    <property type="evidence" value="ECO:0007669"/>
    <property type="project" value="InterPro"/>
</dbReference>
<organism evidence="7">
    <name type="scientific">hydrothermal vent metagenome</name>
    <dbReference type="NCBI Taxonomy" id="652676"/>
    <lineage>
        <taxon>unclassified sequences</taxon>
        <taxon>metagenomes</taxon>
        <taxon>ecological metagenomes</taxon>
    </lineage>
</organism>
<dbReference type="EMBL" id="UOEA01000060">
    <property type="protein sequence ID" value="VAV84135.1"/>
    <property type="molecule type" value="Genomic_DNA"/>
</dbReference>
<dbReference type="SFLD" id="SFLDS00029">
    <property type="entry name" value="Radical_SAM"/>
    <property type="match status" value="1"/>
</dbReference>
<dbReference type="GO" id="GO:0005829">
    <property type="term" value="C:cytosol"/>
    <property type="evidence" value="ECO:0007669"/>
    <property type="project" value="TreeGrafter"/>
</dbReference>
<dbReference type="Gene3D" id="3.20.20.70">
    <property type="entry name" value="Aldolase class I"/>
    <property type="match status" value="1"/>
</dbReference>
<dbReference type="NCBIfam" id="TIGR04038">
    <property type="entry name" value="tatD_link_rSAM"/>
    <property type="match status" value="1"/>
</dbReference>
<dbReference type="InterPro" id="IPR058240">
    <property type="entry name" value="rSAM_sf"/>
</dbReference>
<evidence type="ECO:0000256" key="3">
    <source>
        <dbReference type="ARBA" id="ARBA00022801"/>
    </source>
</evidence>
<protein>
    <submittedName>
        <fullName evidence="7">Uncharacterized metal-dependent hydrolase YcfH</fullName>
    </submittedName>
</protein>
<evidence type="ECO:0000256" key="5">
    <source>
        <dbReference type="ARBA" id="ARBA00023014"/>
    </source>
</evidence>
<dbReference type="CDD" id="cd01310">
    <property type="entry name" value="TatD_DNAse"/>
    <property type="match status" value="1"/>
</dbReference>
<accession>A0A3B0RKW5</accession>
<gene>
    <name evidence="7" type="ORF">MNBD_DELTA01-764</name>
</gene>
<dbReference type="PROSITE" id="PS51918">
    <property type="entry name" value="RADICAL_SAM"/>
    <property type="match status" value="1"/>
</dbReference>
<name>A0A3B0RKW5_9ZZZZ</name>
<evidence type="ECO:0000256" key="1">
    <source>
        <dbReference type="ARBA" id="ARBA00022691"/>
    </source>
</evidence>
<reference evidence="7" key="1">
    <citation type="submission" date="2018-06" db="EMBL/GenBank/DDBJ databases">
        <authorList>
            <person name="Zhirakovskaya E."/>
        </authorList>
    </citation>
    <scope>NUCLEOTIDE SEQUENCE</scope>
</reference>
<evidence type="ECO:0000256" key="4">
    <source>
        <dbReference type="ARBA" id="ARBA00023004"/>
    </source>
</evidence>
<dbReference type="CDD" id="cd01335">
    <property type="entry name" value="Radical_SAM"/>
    <property type="match status" value="1"/>
</dbReference>
<dbReference type="PANTHER" id="PTHR46124">
    <property type="entry name" value="D-AMINOACYL-TRNA DEACYLASE"/>
    <property type="match status" value="1"/>
</dbReference>
<keyword evidence="4" id="KW-0408">Iron</keyword>
<dbReference type="Pfam" id="PF01026">
    <property type="entry name" value="TatD_DNase"/>
    <property type="match status" value="1"/>
</dbReference>
<feature type="domain" description="Radical SAM core" evidence="6">
    <location>
        <begin position="280"/>
        <end position="472"/>
    </location>
</feature>
<dbReference type="InterPro" id="IPR023821">
    <property type="entry name" value="rSAM_TatD-assoc"/>
</dbReference>
<dbReference type="InterPro" id="IPR007197">
    <property type="entry name" value="rSAM"/>
</dbReference>
<evidence type="ECO:0000256" key="2">
    <source>
        <dbReference type="ARBA" id="ARBA00022723"/>
    </source>
</evidence>
<dbReference type="InterPro" id="IPR032466">
    <property type="entry name" value="Metal_Hydrolase"/>
</dbReference>
<dbReference type="InterPro" id="IPR013785">
    <property type="entry name" value="Aldolase_TIM"/>
</dbReference>
<dbReference type="AlphaFoldDB" id="A0A3B0RKW5"/>
<dbReference type="PANTHER" id="PTHR46124:SF2">
    <property type="entry name" value="D-AMINOACYL-TRNA DEACYLASE"/>
    <property type="match status" value="1"/>
</dbReference>